<dbReference type="STRING" id="105696.A0A1Y2M175"/>
<protein>
    <recommendedName>
        <fullName evidence="7">Rhodopsin domain-containing protein</fullName>
    </recommendedName>
</protein>
<feature type="transmembrane region" description="Helical" evidence="6">
    <location>
        <begin position="51"/>
        <end position="72"/>
    </location>
</feature>
<evidence type="ECO:0000256" key="4">
    <source>
        <dbReference type="ARBA" id="ARBA00023136"/>
    </source>
</evidence>
<keyword evidence="2 6" id="KW-0812">Transmembrane</keyword>
<feature type="transmembrane region" description="Helical" evidence="6">
    <location>
        <begin position="250"/>
        <end position="272"/>
    </location>
</feature>
<gene>
    <name evidence="8" type="ORF">B5807_06028</name>
</gene>
<evidence type="ECO:0000259" key="7">
    <source>
        <dbReference type="Pfam" id="PF20684"/>
    </source>
</evidence>
<comment type="subcellular location">
    <subcellularLocation>
        <location evidence="1">Membrane</location>
        <topology evidence="1">Multi-pass membrane protein</topology>
    </subcellularLocation>
</comment>
<keyword evidence="4 6" id="KW-0472">Membrane</keyword>
<feature type="domain" description="Rhodopsin" evidence="7">
    <location>
        <begin position="39"/>
        <end position="273"/>
    </location>
</feature>
<reference evidence="8 9" key="1">
    <citation type="journal article" date="2017" name="Genome Announc.">
        <title>Genome sequence of the saprophytic ascomycete Epicoccum nigrum ICMP 19927 strain isolated from New Zealand.</title>
        <authorList>
            <person name="Fokin M."/>
            <person name="Fleetwood D."/>
            <person name="Weir B.S."/>
            <person name="Villas-Boas S.G."/>
        </authorList>
    </citation>
    <scope>NUCLEOTIDE SEQUENCE [LARGE SCALE GENOMIC DNA]</scope>
    <source>
        <strain evidence="8 9">ICMP 19927</strain>
    </source>
</reference>
<evidence type="ECO:0000313" key="9">
    <source>
        <dbReference type="Proteomes" id="UP000193240"/>
    </source>
</evidence>
<feature type="transmembrane region" description="Helical" evidence="6">
    <location>
        <begin position="102"/>
        <end position="125"/>
    </location>
</feature>
<name>A0A1Y2M175_EPING</name>
<evidence type="ECO:0000313" key="8">
    <source>
        <dbReference type="EMBL" id="OSS49763.1"/>
    </source>
</evidence>
<dbReference type="EMBL" id="KZ107843">
    <property type="protein sequence ID" value="OSS49763.1"/>
    <property type="molecule type" value="Genomic_DNA"/>
</dbReference>
<dbReference type="Pfam" id="PF20684">
    <property type="entry name" value="Fung_rhodopsin"/>
    <property type="match status" value="1"/>
</dbReference>
<feature type="transmembrane region" description="Helical" evidence="6">
    <location>
        <begin position="137"/>
        <end position="159"/>
    </location>
</feature>
<sequence>MAGQGFDVVFQHQLASQSWTLYGIGMFTIVIRAIARCRRVRSSSRFAIDDWLMITLVPLFYTGLIVCLNVIARGGGSNLFPPEQISQFTRQDIEERIKGSKIVVVSEQCMLNVIWTLKACMLFMFARMTTGTSHIKWIRAVAAYVTIGYIAAQIAFFTACTPFNGYWAVPVSNPQCTTLVHYAIVQATFNLSSDVLIIAIPIPMIISLSLPTKQKIGLGILFSMGTFVIIAAILTKVFNLSDIYDTSYMLWYTREASVAVYVANLPGIWPLLREHISFLRDHTSSYITGQSRMPHYGHGSQYGNISKPQRSHVRSHVRTNVTNIESDEMELKESYMKYEARSIQSLAQIPGSDLRSEKTSFDSEERAMHELSGWKGVNVMEVQVDTKVEIRRGSWHDIGSQGVQTMTQIEGGKK</sequence>
<dbReference type="GO" id="GO:0016020">
    <property type="term" value="C:membrane"/>
    <property type="evidence" value="ECO:0007669"/>
    <property type="project" value="UniProtKB-SubCell"/>
</dbReference>
<feature type="transmembrane region" description="Helical" evidence="6">
    <location>
        <begin position="179"/>
        <end position="206"/>
    </location>
</feature>
<dbReference type="Proteomes" id="UP000193240">
    <property type="component" value="Unassembled WGS sequence"/>
</dbReference>
<keyword evidence="9" id="KW-1185">Reference proteome</keyword>
<evidence type="ECO:0000256" key="3">
    <source>
        <dbReference type="ARBA" id="ARBA00022989"/>
    </source>
</evidence>
<feature type="transmembrane region" description="Helical" evidence="6">
    <location>
        <begin position="218"/>
        <end position="238"/>
    </location>
</feature>
<dbReference type="PANTHER" id="PTHR33048:SF149">
    <property type="entry name" value="UBID FAMILY DECARBOXYLASE"/>
    <property type="match status" value="1"/>
</dbReference>
<evidence type="ECO:0000256" key="6">
    <source>
        <dbReference type="SAM" id="Phobius"/>
    </source>
</evidence>
<organism evidence="8 9">
    <name type="scientific">Epicoccum nigrum</name>
    <name type="common">Soil fungus</name>
    <name type="synonym">Epicoccum purpurascens</name>
    <dbReference type="NCBI Taxonomy" id="105696"/>
    <lineage>
        <taxon>Eukaryota</taxon>
        <taxon>Fungi</taxon>
        <taxon>Dikarya</taxon>
        <taxon>Ascomycota</taxon>
        <taxon>Pezizomycotina</taxon>
        <taxon>Dothideomycetes</taxon>
        <taxon>Pleosporomycetidae</taxon>
        <taxon>Pleosporales</taxon>
        <taxon>Pleosporineae</taxon>
        <taxon>Didymellaceae</taxon>
        <taxon>Epicoccum</taxon>
    </lineage>
</organism>
<dbReference type="InParanoid" id="A0A1Y2M175"/>
<comment type="similarity">
    <text evidence="5">Belongs to the SAT4 family.</text>
</comment>
<evidence type="ECO:0000256" key="2">
    <source>
        <dbReference type="ARBA" id="ARBA00022692"/>
    </source>
</evidence>
<dbReference type="InterPro" id="IPR049326">
    <property type="entry name" value="Rhodopsin_dom_fungi"/>
</dbReference>
<keyword evidence="3 6" id="KW-1133">Transmembrane helix</keyword>
<dbReference type="OMA" id="ASDIMLI"/>
<evidence type="ECO:0000256" key="1">
    <source>
        <dbReference type="ARBA" id="ARBA00004141"/>
    </source>
</evidence>
<proteinExistence type="inferred from homology"/>
<accession>A0A1Y2M175</accession>
<feature type="transmembrane region" description="Helical" evidence="6">
    <location>
        <begin position="19"/>
        <end position="35"/>
    </location>
</feature>
<dbReference type="AlphaFoldDB" id="A0A1Y2M175"/>
<evidence type="ECO:0000256" key="5">
    <source>
        <dbReference type="ARBA" id="ARBA00038359"/>
    </source>
</evidence>
<dbReference type="InterPro" id="IPR052337">
    <property type="entry name" value="SAT4-like"/>
</dbReference>
<dbReference type="PANTHER" id="PTHR33048">
    <property type="entry name" value="PTH11-LIKE INTEGRAL MEMBRANE PROTEIN (AFU_ORTHOLOGUE AFUA_5G11245)"/>
    <property type="match status" value="1"/>
</dbReference>